<evidence type="ECO:0000313" key="4">
    <source>
        <dbReference type="Proteomes" id="UP001304650"/>
    </source>
</evidence>
<keyword evidence="2" id="KW-1133">Transmembrane helix</keyword>
<dbReference type="PIRSF" id="PIRSF021383">
    <property type="entry name" value="YunB"/>
    <property type="match status" value="1"/>
</dbReference>
<dbReference type="AlphaFoldDB" id="A0AA96LQV2"/>
<dbReference type="InterPro" id="IPR014197">
    <property type="entry name" value="Sporulation_prot_YunB"/>
</dbReference>
<dbReference type="NCBIfam" id="TIGR02832">
    <property type="entry name" value="spo_yunB"/>
    <property type="match status" value="1"/>
</dbReference>
<keyword evidence="2" id="KW-0472">Membrane</keyword>
<keyword evidence="4" id="KW-1185">Reference proteome</keyword>
<organism evidence="3 4">
    <name type="scientific">Paenibacillus roseopurpureus</name>
    <dbReference type="NCBI Taxonomy" id="2918901"/>
    <lineage>
        <taxon>Bacteria</taxon>
        <taxon>Bacillati</taxon>
        <taxon>Bacillota</taxon>
        <taxon>Bacilli</taxon>
        <taxon>Bacillales</taxon>
        <taxon>Paenibacillaceae</taxon>
        <taxon>Paenibacillus</taxon>
    </lineage>
</organism>
<proteinExistence type="predicted"/>
<dbReference type="Proteomes" id="UP001304650">
    <property type="component" value="Chromosome"/>
</dbReference>
<evidence type="ECO:0000256" key="1">
    <source>
        <dbReference type="SAM" id="MobiDB-lite"/>
    </source>
</evidence>
<gene>
    <name evidence="3" type="primary">yunB</name>
    <name evidence="3" type="ORF">MJB10_05535</name>
</gene>
<dbReference type="KEGG" id="proo:MJB10_05535"/>
<feature type="region of interest" description="Disordered" evidence="1">
    <location>
        <begin position="221"/>
        <end position="250"/>
    </location>
</feature>
<keyword evidence="2" id="KW-0812">Transmembrane</keyword>
<feature type="compositionally biased region" description="Low complexity" evidence="1">
    <location>
        <begin position="228"/>
        <end position="241"/>
    </location>
</feature>
<evidence type="ECO:0000256" key="2">
    <source>
        <dbReference type="SAM" id="Phobius"/>
    </source>
</evidence>
<accession>A0AA96LQV2</accession>
<reference evidence="3" key="1">
    <citation type="submission" date="2022-02" db="EMBL/GenBank/DDBJ databases">
        <title>Paenibacillus sp. MBLB1832 Whole Genome Shotgun Sequencing.</title>
        <authorList>
            <person name="Hwang C.Y."/>
            <person name="Cho E.-S."/>
            <person name="Seo M.-J."/>
        </authorList>
    </citation>
    <scope>NUCLEOTIDE SEQUENCE</scope>
    <source>
        <strain evidence="3">MBLB1832</strain>
    </source>
</reference>
<protein>
    <submittedName>
        <fullName evidence="3">Sporulation protein YunB</fullName>
    </submittedName>
</protein>
<name>A0AA96LQV2_9BACL</name>
<dbReference type="Pfam" id="PF09560">
    <property type="entry name" value="Spore_YunB"/>
    <property type="match status" value="1"/>
</dbReference>
<feature type="transmembrane region" description="Helical" evidence="2">
    <location>
        <begin position="20"/>
        <end position="39"/>
    </location>
</feature>
<dbReference type="RefSeq" id="WP_314802415.1">
    <property type="nucleotide sequence ID" value="NZ_CP130319.1"/>
</dbReference>
<sequence length="250" mass="27839">MLQRRRWRSRPTVKKSRKKAIWVGLLIFVLFCIQFFIYFERNLRLPLMNLAKVRIKQIATQAINSAIADHVAKGTNAAQLMDWKMDNNNKITGFVINYNEHMRITSEAINTVQGELNNLESISEHIPVGQALNSAILASFGPDIPIKLLPVGSVKVDLNTRSQNVGINMVMFEVYVHIIAEVSVIIPFDSETEIVETEIPISYSLVVGDVPTYYYDNKGNPVGSTNGSTPPTITLPTTPSSGATHTTPKK</sequence>
<dbReference type="EMBL" id="CP130319">
    <property type="protein sequence ID" value="WNR45567.1"/>
    <property type="molecule type" value="Genomic_DNA"/>
</dbReference>
<evidence type="ECO:0000313" key="3">
    <source>
        <dbReference type="EMBL" id="WNR45567.1"/>
    </source>
</evidence>